<accession>A0A1W6MND3</accession>
<dbReference type="RefSeq" id="WP_085767828.1">
    <property type="nucleotide sequence ID" value="NZ_CP019344.1"/>
</dbReference>
<evidence type="ECO:0000313" key="1">
    <source>
        <dbReference type="EMBL" id="ARN79026.1"/>
    </source>
</evidence>
<dbReference type="Proteomes" id="UP000193431">
    <property type="component" value="Chromosome"/>
</dbReference>
<reference evidence="1 2" key="1">
    <citation type="submission" date="2016-11" db="EMBL/GenBank/DDBJ databases">
        <title>Trade-off between light-utilization and light-protection in marine flavobacteria.</title>
        <authorList>
            <person name="Kumagai Y."/>
        </authorList>
    </citation>
    <scope>NUCLEOTIDE SEQUENCE [LARGE SCALE GENOMIC DNA]</scope>
    <source>
        <strain evidence="1 2">JCM 13191</strain>
    </source>
</reference>
<organism evidence="1 2">
    <name type="scientific">Nonlabens spongiae</name>
    <dbReference type="NCBI Taxonomy" id="331648"/>
    <lineage>
        <taxon>Bacteria</taxon>
        <taxon>Pseudomonadati</taxon>
        <taxon>Bacteroidota</taxon>
        <taxon>Flavobacteriia</taxon>
        <taxon>Flavobacteriales</taxon>
        <taxon>Flavobacteriaceae</taxon>
        <taxon>Nonlabens</taxon>
    </lineage>
</organism>
<dbReference type="AlphaFoldDB" id="A0A1W6MND3"/>
<evidence type="ECO:0000313" key="2">
    <source>
        <dbReference type="Proteomes" id="UP000193431"/>
    </source>
</evidence>
<protein>
    <submittedName>
        <fullName evidence="1">Uncharacterized protein</fullName>
    </submittedName>
</protein>
<proteinExistence type="predicted"/>
<name>A0A1W6MND3_9FLAO</name>
<keyword evidence="2" id="KW-1185">Reference proteome</keyword>
<sequence>MVDVEDFTSSSSQIFDIEEGDIKIEIDTVVYNMQTIEKVNNIYLAIDQNANSYRQIEIRYNRKFTVRLYELRFDNVQSAKKMFGIFKTFGMTRKADLVPGLTYTNDYVRLDKNSVYWLNSPCMVSISNQTKLVEIFLKILELKSISD</sequence>
<dbReference type="EMBL" id="CP019344">
    <property type="protein sequence ID" value="ARN79026.1"/>
    <property type="molecule type" value="Genomic_DNA"/>
</dbReference>
<gene>
    <name evidence="1" type="ORF">BST97_14080</name>
</gene>